<keyword evidence="5" id="KW-0808">Transferase</keyword>
<evidence type="ECO:0000256" key="9">
    <source>
        <dbReference type="ARBA" id="ARBA00023154"/>
    </source>
</evidence>
<evidence type="ECO:0000256" key="1">
    <source>
        <dbReference type="ARBA" id="ARBA00004986"/>
    </source>
</evidence>
<name>A0A498CY31_9FIRM</name>
<evidence type="ECO:0000256" key="3">
    <source>
        <dbReference type="ARBA" id="ARBA00010122"/>
    </source>
</evidence>
<evidence type="ECO:0000256" key="10">
    <source>
        <dbReference type="ARBA" id="ARBA00047872"/>
    </source>
</evidence>
<feature type="domain" description="ACT" evidence="11">
    <location>
        <begin position="16"/>
        <end position="98"/>
    </location>
</feature>
<dbReference type="InterPro" id="IPR054352">
    <property type="entry name" value="ACT_Aspartokinase"/>
</dbReference>
<dbReference type="AlphaFoldDB" id="A0A498CY31"/>
<evidence type="ECO:0000313" key="12">
    <source>
        <dbReference type="EMBL" id="RLL14523.1"/>
    </source>
</evidence>
<evidence type="ECO:0000256" key="7">
    <source>
        <dbReference type="ARBA" id="ARBA00022777"/>
    </source>
</evidence>
<proteinExistence type="inferred from homology"/>
<keyword evidence="9" id="KW-0028">Amino-acid biosynthesis</keyword>
<comment type="similarity">
    <text evidence="3">Belongs to the aspartokinase family.</text>
</comment>
<evidence type="ECO:0000256" key="6">
    <source>
        <dbReference type="ARBA" id="ARBA00022741"/>
    </source>
</evidence>
<dbReference type="GO" id="GO:0005524">
    <property type="term" value="F:ATP binding"/>
    <property type="evidence" value="ECO:0007669"/>
    <property type="project" value="UniProtKB-KW"/>
</dbReference>
<dbReference type="GO" id="GO:0005829">
    <property type="term" value="C:cytosol"/>
    <property type="evidence" value="ECO:0007669"/>
    <property type="project" value="TreeGrafter"/>
</dbReference>
<reference evidence="12 13" key="1">
    <citation type="submission" date="2018-10" db="EMBL/GenBank/DDBJ databases">
        <title>Anaerotruncus faecis sp. nov., isolated from human feces.</title>
        <authorList>
            <person name="Wang Y.-J."/>
        </authorList>
    </citation>
    <scope>NUCLEOTIDE SEQUENCE [LARGE SCALE GENOMIC DNA]</scope>
    <source>
        <strain evidence="12 13">22A2-44</strain>
    </source>
</reference>
<evidence type="ECO:0000259" key="11">
    <source>
        <dbReference type="PROSITE" id="PS51671"/>
    </source>
</evidence>
<protein>
    <recommendedName>
        <fullName evidence="4">aspartate kinase</fullName>
        <ecNumber evidence="4">2.7.2.4</ecNumber>
    </recommendedName>
</protein>
<dbReference type="EC" id="2.7.2.4" evidence="4"/>
<keyword evidence="9" id="KW-0457">Lysine biosynthesis</keyword>
<comment type="caution">
    <text evidence="12">The sequence shown here is derived from an EMBL/GenBank/DDBJ whole genome shotgun (WGS) entry which is preliminary data.</text>
</comment>
<dbReference type="GO" id="GO:0009089">
    <property type="term" value="P:lysine biosynthetic process via diaminopimelate"/>
    <property type="evidence" value="ECO:0007669"/>
    <property type="project" value="TreeGrafter"/>
</dbReference>
<dbReference type="Gene3D" id="3.30.2130.10">
    <property type="entry name" value="VC0802-like"/>
    <property type="match status" value="1"/>
</dbReference>
<comment type="pathway">
    <text evidence="1">Amino-acid biosynthesis; L-methionine biosynthesis via de novo pathway; L-homoserine from L-aspartate: step 1/3.</text>
</comment>
<dbReference type="Pfam" id="PF22468">
    <property type="entry name" value="ACT_9"/>
    <property type="match status" value="2"/>
</dbReference>
<evidence type="ECO:0000256" key="2">
    <source>
        <dbReference type="ARBA" id="ARBA00005139"/>
    </source>
</evidence>
<dbReference type="SUPFAM" id="SSF55021">
    <property type="entry name" value="ACT-like"/>
    <property type="match status" value="2"/>
</dbReference>
<evidence type="ECO:0000256" key="5">
    <source>
        <dbReference type="ARBA" id="ARBA00022679"/>
    </source>
</evidence>
<keyword evidence="8" id="KW-0067">ATP-binding</keyword>
<accession>A0A498CY31</accession>
<keyword evidence="6" id="KW-0547">Nucleotide-binding</keyword>
<dbReference type="InterPro" id="IPR045865">
    <property type="entry name" value="ACT-like_dom_sf"/>
</dbReference>
<keyword evidence="7" id="KW-0418">Kinase</keyword>
<dbReference type="CDD" id="cd04913">
    <property type="entry name" value="ACT_AKii-LysC-BS-like_1"/>
    <property type="match status" value="1"/>
</dbReference>
<evidence type="ECO:0000256" key="4">
    <source>
        <dbReference type="ARBA" id="ARBA00013059"/>
    </source>
</evidence>
<dbReference type="PANTHER" id="PTHR21499">
    <property type="entry name" value="ASPARTATE KINASE"/>
    <property type="match status" value="1"/>
</dbReference>
<dbReference type="RefSeq" id="WP_101550672.1">
    <property type="nucleotide sequence ID" value="NZ_DBFBJK010000187.1"/>
</dbReference>
<dbReference type="PROSITE" id="PS51671">
    <property type="entry name" value="ACT"/>
    <property type="match status" value="1"/>
</dbReference>
<dbReference type="Proteomes" id="UP000276301">
    <property type="component" value="Unassembled WGS sequence"/>
</dbReference>
<dbReference type="GO" id="GO:0004072">
    <property type="term" value="F:aspartate kinase activity"/>
    <property type="evidence" value="ECO:0007669"/>
    <property type="project" value="UniProtKB-EC"/>
</dbReference>
<dbReference type="PANTHER" id="PTHR21499:SF3">
    <property type="entry name" value="ASPARTOKINASE"/>
    <property type="match status" value="1"/>
</dbReference>
<evidence type="ECO:0000256" key="8">
    <source>
        <dbReference type="ARBA" id="ARBA00022840"/>
    </source>
</evidence>
<gene>
    <name evidence="12" type="ORF">D4A47_00635</name>
</gene>
<sequence>MNGVSKITVTEDVALVTFRRVPNDLGVLASIFTQLADAKVNLDMISQTAPQGHRIDISFTLHSSQLIEVLGLATRFQAAHELKPMVSNGNCKIELYGEEMRERYGVASAAIAAVAGTDAELTLISTGEVEISLLVPQSSCDEAVRALEEAFGVKAD</sequence>
<organism evidence="12 13">
    <name type="scientific">Anaerotruncus massiliensis</name>
    <name type="common">ex Liu et al. 2021</name>
    <dbReference type="NCBI Taxonomy" id="2321404"/>
    <lineage>
        <taxon>Bacteria</taxon>
        <taxon>Bacillati</taxon>
        <taxon>Bacillota</taxon>
        <taxon>Clostridia</taxon>
        <taxon>Eubacteriales</taxon>
        <taxon>Oscillospiraceae</taxon>
        <taxon>Anaerotruncus</taxon>
    </lineage>
</organism>
<comment type="pathway">
    <text evidence="2">Amino-acid biosynthesis; L-threonine biosynthesis; L-threonine from L-aspartate: step 1/5.</text>
</comment>
<dbReference type="EMBL" id="RCHT01000001">
    <property type="protein sequence ID" value="RLL14523.1"/>
    <property type="molecule type" value="Genomic_DNA"/>
</dbReference>
<dbReference type="InterPro" id="IPR002912">
    <property type="entry name" value="ACT_dom"/>
</dbReference>
<comment type="catalytic activity">
    <reaction evidence="10">
        <text>L-aspartate + ATP = 4-phospho-L-aspartate + ADP</text>
        <dbReference type="Rhea" id="RHEA:23776"/>
        <dbReference type="ChEBI" id="CHEBI:29991"/>
        <dbReference type="ChEBI" id="CHEBI:30616"/>
        <dbReference type="ChEBI" id="CHEBI:57535"/>
        <dbReference type="ChEBI" id="CHEBI:456216"/>
        <dbReference type="EC" id="2.7.2.4"/>
    </reaction>
</comment>
<keyword evidence="13" id="KW-1185">Reference proteome</keyword>
<dbReference type="GO" id="GO:0009090">
    <property type="term" value="P:homoserine biosynthetic process"/>
    <property type="evidence" value="ECO:0007669"/>
    <property type="project" value="TreeGrafter"/>
</dbReference>
<evidence type="ECO:0000313" key="13">
    <source>
        <dbReference type="Proteomes" id="UP000276301"/>
    </source>
</evidence>